<accession>A0A4U0XAU8</accession>
<proteinExistence type="predicted"/>
<dbReference type="Proteomes" id="UP000309340">
    <property type="component" value="Unassembled WGS sequence"/>
</dbReference>
<sequence length="56" mass="6129">MSLELYAAESDDNLTISRDFANVHEHGKKADYKKCPTKHHGPASLQCNTLADAALT</sequence>
<keyword evidence="2" id="KW-1185">Reference proteome</keyword>
<dbReference type="EMBL" id="NAJQ01000286">
    <property type="protein sequence ID" value="TKA72947.1"/>
    <property type="molecule type" value="Genomic_DNA"/>
</dbReference>
<organism evidence="1 2">
    <name type="scientific">Friedmanniomyces simplex</name>
    <dbReference type="NCBI Taxonomy" id="329884"/>
    <lineage>
        <taxon>Eukaryota</taxon>
        <taxon>Fungi</taxon>
        <taxon>Dikarya</taxon>
        <taxon>Ascomycota</taxon>
        <taxon>Pezizomycotina</taxon>
        <taxon>Dothideomycetes</taxon>
        <taxon>Dothideomycetidae</taxon>
        <taxon>Mycosphaerellales</taxon>
        <taxon>Teratosphaeriaceae</taxon>
        <taxon>Friedmanniomyces</taxon>
    </lineage>
</organism>
<reference evidence="1 2" key="1">
    <citation type="submission" date="2017-03" db="EMBL/GenBank/DDBJ databases">
        <title>Genomes of endolithic fungi from Antarctica.</title>
        <authorList>
            <person name="Coleine C."/>
            <person name="Masonjones S."/>
            <person name="Stajich J.E."/>
        </authorList>
    </citation>
    <scope>NUCLEOTIDE SEQUENCE [LARGE SCALE GENOMIC DNA]</scope>
    <source>
        <strain evidence="1 2">CCFEE 5184</strain>
    </source>
</reference>
<dbReference type="AlphaFoldDB" id="A0A4U0XAU8"/>
<evidence type="ECO:0000313" key="1">
    <source>
        <dbReference type="EMBL" id="TKA72947.1"/>
    </source>
</evidence>
<feature type="non-terminal residue" evidence="1">
    <location>
        <position position="56"/>
    </location>
</feature>
<protein>
    <submittedName>
        <fullName evidence="1">Uncharacterized protein</fullName>
    </submittedName>
</protein>
<name>A0A4U0XAU8_9PEZI</name>
<evidence type="ECO:0000313" key="2">
    <source>
        <dbReference type="Proteomes" id="UP000309340"/>
    </source>
</evidence>
<comment type="caution">
    <text evidence="1">The sequence shown here is derived from an EMBL/GenBank/DDBJ whole genome shotgun (WGS) entry which is preliminary data.</text>
</comment>
<gene>
    <name evidence="1" type="ORF">B0A55_07552</name>
</gene>